<name>A0ABS3SM63_9CELL</name>
<dbReference type="Pfam" id="PF00392">
    <property type="entry name" value="GntR"/>
    <property type="match status" value="1"/>
</dbReference>
<dbReference type="InterPro" id="IPR036390">
    <property type="entry name" value="WH_DNA-bd_sf"/>
</dbReference>
<dbReference type="PANTHER" id="PTHR43537">
    <property type="entry name" value="TRANSCRIPTIONAL REGULATOR, GNTR FAMILY"/>
    <property type="match status" value="1"/>
</dbReference>
<organism evidence="6 7">
    <name type="scientific">Cellulomonas fengjieae</name>
    <dbReference type="NCBI Taxonomy" id="2819978"/>
    <lineage>
        <taxon>Bacteria</taxon>
        <taxon>Bacillati</taxon>
        <taxon>Actinomycetota</taxon>
        <taxon>Actinomycetes</taxon>
        <taxon>Micrococcales</taxon>
        <taxon>Cellulomonadaceae</taxon>
        <taxon>Cellulomonas</taxon>
    </lineage>
</organism>
<dbReference type="Gene3D" id="1.10.10.10">
    <property type="entry name" value="Winged helix-like DNA-binding domain superfamily/Winged helix DNA-binding domain"/>
    <property type="match status" value="1"/>
</dbReference>
<feature type="region of interest" description="Disordered" evidence="4">
    <location>
        <begin position="12"/>
        <end position="43"/>
    </location>
</feature>
<dbReference type="Proteomes" id="UP000678317">
    <property type="component" value="Unassembled WGS sequence"/>
</dbReference>
<reference evidence="6 7" key="1">
    <citation type="submission" date="2021-03" db="EMBL/GenBank/DDBJ databases">
        <title>novel species in genus Cellulomonas.</title>
        <authorList>
            <person name="Zhang G."/>
        </authorList>
    </citation>
    <scope>NUCLEOTIDE SEQUENCE [LARGE SCALE GENOMIC DNA]</scope>
    <source>
        <strain evidence="7">zg-ZUI188</strain>
    </source>
</reference>
<dbReference type="PROSITE" id="PS50949">
    <property type="entry name" value="HTH_GNTR"/>
    <property type="match status" value="1"/>
</dbReference>
<dbReference type="SUPFAM" id="SSF48008">
    <property type="entry name" value="GntR ligand-binding domain-like"/>
    <property type="match status" value="1"/>
</dbReference>
<dbReference type="Pfam" id="PF07729">
    <property type="entry name" value="FCD"/>
    <property type="match status" value="1"/>
</dbReference>
<accession>A0ABS3SM63</accession>
<evidence type="ECO:0000256" key="2">
    <source>
        <dbReference type="ARBA" id="ARBA00023125"/>
    </source>
</evidence>
<dbReference type="EMBL" id="JAGFBM010000009">
    <property type="protein sequence ID" value="MBO3086090.1"/>
    <property type="molecule type" value="Genomic_DNA"/>
</dbReference>
<evidence type="ECO:0000313" key="6">
    <source>
        <dbReference type="EMBL" id="MBO3086090.1"/>
    </source>
</evidence>
<keyword evidence="7" id="KW-1185">Reference proteome</keyword>
<dbReference type="InterPro" id="IPR008920">
    <property type="entry name" value="TF_FadR/GntR_C"/>
</dbReference>
<dbReference type="InterPro" id="IPR011711">
    <property type="entry name" value="GntR_C"/>
</dbReference>
<evidence type="ECO:0000256" key="1">
    <source>
        <dbReference type="ARBA" id="ARBA00023015"/>
    </source>
</evidence>
<evidence type="ECO:0000256" key="3">
    <source>
        <dbReference type="ARBA" id="ARBA00023163"/>
    </source>
</evidence>
<feature type="domain" description="HTH gntR-type" evidence="5">
    <location>
        <begin position="45"/>
        <end position="112"/>
    </location>
</feature>
<gene>
    <name evidence="6" type="ORF">J4035_15715</name>
</gene>
<dbReference type="Gene3D" id="1.20.120.530">
    <property type="entry name" value="GntR ligand-binding domain-like"/>
    <property type="match status" value="1"/>
</dbReference>
<keyword evidence="3" id="KW-0804">Transcription</keyword>
<dbReference type="InterPro" id="IPR000524">
    <property type="entry name" value="Tscrpt_reg_HTH_GntR"/>
</dbReference>
<comment type="caution">
    <text evidence="6">The sequence shown here is derived from an EMBL/GenBank/DDBJ whole genome shotgun (WGS) entry which is preliminary data.</text>
</comment>
<evidence type="ECO:0000313" key="7">
    <source>
        <dbReference type="Proteomes" id="UP000678317"/>
    </source>
</evidence>
<dbReference type="SUPFAM" id="SSF46785">
    <property type="entry name" value="Winged helix' DNA-binding domain"/>
    <property type="match status" value="1"/>
</dbReference>
<evidence type="ECO:0000259" key="5">
    <source>
        <dbReference type="PROSITE" id="PS50949"/>
    </source>
</evidence>
<proteinExistence type="predicted"/>
<keyword evidence="2" id="KW-0238">DNA-binding</keyword>
<evidence type="ECO:0000256" key="4">
    <source>
        <dbReference type="SAM" id="MobiDB-lite"/>
    </source>
</evidence>
<dbReference type="SMART" id="SM00345">
    <property type="entry name" value="HTH_GNTR"/>
    <property type="match status" value="1"/>
</dbReference>
<dbReference type="PANTHER" id="PTHR43537:SF5">
    <property type="entry name" value="UXU OPERON TRANSCRIPTIONAL REGULATOR"/>
    <property type="match status" value="1"/>
</dbReference>
<protein>
    <submittedName>
        <fullName evidence="6">GntR family transcriptional regulator</fullName>
    </submittedName>
</protein>
<dbReference type="InterPro" id="IPR036388">
    <property type="entry name" value="WH-like_DNA-bd_sf"/>
</dbReference>
<keyword evidence="1" id="KW-0805">Transcription regulation</keyword>
<dbReference type="CDD" id="cd07377">
    <property type="entry name" value="WHTH_GntR"/>
    <property type="match status" value="1"/>
</dbReference>
<sequence length="248" mass="26707">MAGTGVCNILRTVDTPSTLPPQKRPRGGHDGRVPVPSDRPPVDRSLLRDDVYRRLRDGIIDGTFAPGEQLKDGELATWLGVSRTPVREALLRLAHCGLVVARPGRSTVVSSLDERATRDARDVVAAMHELAVRAAVPQLTSADIDAMRDAARRFSDALDDGDIDVALSADDELHAVPVTVAGNRAVAAVLEQHMPVLRRIERVRFASADGRRSPDRHEDLIRLCAAGDVDGAAAVAFETWHSLPTSAS</sequence>